<keyword evidence="1" id="KW-0812">Transmembrane</keyword>
<dbReference type="AlphaFoldDB" id="A0A1E4SEU5"/>
<sequence>MARRIRAILIGGIPKCLQGSEVWTFVGLLPLFILAIPVFQLALPLASHQDRRRKNCRFGT</sequence>
<dbReference type="RefSeq" id="XP_020063122.1">
    <property type="nucleotide sequence ID" value="XM_020207944.1"/>
</dbReference>
<evidence type="ECO:0000256" key="1">
    <source>
        <dbReference type="SAM" id="Phobius"/>
    </source>
</evidence>
<feature type="transmembrane region" description="Helical" evidence="1">
    <location>
        <begin position="22"/>
        <end position="45"/>
    </location>
</feature>
<protein>
    <submittedName>
        <fullName evidence="2">Uncharacterized protein</fullName>
    </submittedName>
</protein>
<evidence type="ECO:0000313" key="3">
    <source>
        <dbReference type="Proteomes" id="UP000094285"/>
    </source>
</evidence>
<dbReference type="GeneID" id="30982081"/>
<reference evidence="3" key="1">
    <citation type="submission" date="2016-05" db="EMBL/GenBank/DDBJ databases">
        <title>Comparative genomics of biotechnologically important yeasts.</title>
        <authorList>
            <consortium name="DOE Joint Genome Institute"/>
            <person name="Riley R."/>
            <person name="Haridas S."/>
            <person name="Wolfe K.H."/>
            <person name="Lopes M.R."/>
            <person name="Hittinger C.T."/>
            <person name="Goker M."/>
            <person name="Salamov A."/>
            <person name="Wisecaver J."/>
            <person name="Long T.M."/>
            <person name="Aerts A.L."/>
            <person name="Barry K."/>
            <person name="Choi C."/>
            <person name="Clum A."/>
            <person name="Coughlan A.Y."/>
            <person name="Deshpande S."/>
            <person name="Douglass A.P."/>
            <person name="Hanson S.J."/>
            <person name="Klenk H.-P."/>
            <person name="Labutti K."/>
            <person name="Lapidus A."/>
            <person name="Lindquist E."/>
            <person name="Lipzen A."/>
            <person name="Meier-Kolthoff J.P."/>
            <person name="Ohm R.A."/>
            <person name="Otillar R.P."/>
            <person name="Pangilinan J."/>
            <person name="Peng Y."/>
            <person name="Rokas A."/>
            <person name="Rosa C.A."/>
            <person name="Scheuner C."/>
            <person name="Sibirny A.A."/>
            <person name="Slot J.C."/>
            <person name="Stielow J.B."/>
            <person name="Sun H."/>
            <person name="Kurtzman C.P."/>
            <person name="Blackwell M."/>
            <person name="Grigoriev I.V."/>
            <person name="Jeffries T.W."/>
        </authorList>
    </citation>
    <scope>NUCLEOTIDE SEQUENCE [LARGE SCALE GENOMIC DNA]</scope>
    <source>
        <strain evidence="3">NRRL Y-17324</strain>
    </source>
</reference>
<organism evidence="2 3">
    <name type="scientific">Suhomyces tanzawaensis NRRL Y-17324</name>
    <dbReference type="NCBI Taxonomy" id="984487"/>
    <lineage>
        <taxon>Eukaryota</taxon>
        <taxon>Fungi</taxon>
        <taxon>Dikarya</taxon>
        <taxon>Ascomycota</taxon>
        <taxon>Saccharomycotina</taxon>
        <taxon>Pichiomycetes</taxon>
        <taxon>Debaryomycetaceae</taxon>
        <taxon>Suhomyces</taxon>
    </lineage>
</organism>
<accession>A0A1E4SEU5</accession>
<gene>
    <name evidence="2" type="ORF">CANTADRAFT_26965</name>
</gene>
<dbReference type="EMBL" id="KV453914">
    <property type="protein sequence ID" value="ODV78000.1"/>
    <property type="molecule type" value="Genomic_DNA"/>
</dbReference>
<evidence type="ECO:0000313" key="2">
    <source>
        <dbReference type="EMBL" id="ODV78000.1"/>
    </source>
</evidence>
<keyword evidence="3" id="KW-1185">Reference proteome</keyword>
<name>A0A1E4SEU5_9ASCO</name>
<keyword evidence="1" id="KW-1133">Transmembrane helix</keyword>
<keyword evidence="1" id="KW-0472">Membrane</keyword>
<proteinExistence type="predicted"/>
<dbReference type="Proteomes" id="UP000094285">
    <property type="component" value="Unassembled WGS sequence"/>
</dbReference>